<dbReference type="AlphaFoldDB" id="A0A239G0Y6"/>
<gene>
    <name evidence="2" type="ORF">SAMN05443665_1006242</name>
</gene>
<organism evidence="2 3">
    <name type="scientific">Actinomadura meyerae</name>
    <dbReference type="NCBI Taxonomy" id="240840"/>
    <lineage>
        <taxon>Bacteria</taxon>
        <taxon>Bacillati</taxon>
        <taxon>Actinomycetota</taxon>
        <taxon>Actinomycetes</taxon>
        <taxon>Streptosporangiales</taxon>
        <taxon>Thermomonosporaceae</taxon>
        <taxon>Actinomadura</taxon>
    </lineage>
</organism>
<evidence type="ECO:0000256" key="1">
    <source>
        <dbReference type="SAM" id="MobiDB-lite"/>
    </source>
</evidence>
<proteinExistence type="predicted"/>
<feature type="region of interest" description="Disordered" evidence="1">
    <location>
        <begin position="33"/>
        <end position="52"/>
    </location>
</feature>
<keyword evidence="3" id="KW-1185">Reference proteome</keyword>
<dbReference type="EMBL" id="FZOR01000006">
    <property type="protein sequence ID" value="SNS62133.1"/>
    <property type="molecule type" value="Genomic_DNA"/>
</dbReference>
<sequence length="92" mass="9712">MKCGRVKPLAYPVCAGKGSLNSASAIRQSRFTMGPARPWSGGPSRRGHSLTQSWIRAPVARRGVASVSVPLTPDFPAGAETFVSARITKSES</sequence>
<accession>A0A239G0Y6</accession>
<protein>
    <submittedName>
        <fullName evidence="2">Uncharacterized protein</fullName>
    </submittedName>
</protein>
<evidence type="ECO:0000313" key="3">
    <source>
        <dbReference type="Proteomes" id="UP000198318"/>
    </source>
</evidence>
<name>A0A239G0Y6_9ACTN</name>
<dbReference type="Proteomes" id="UP000198318">
    <property type="component" value="Unassembled WGS sequence"/>
</dbReference>
<evidence type="ECO:0000313" key="2">
    <source>
        <dbReference type="EMBL" id="SNS62133.1"/>
    </source>
</evidence>
<reference evidence="2 3" key="1">
    <citation type="submission" date="2017-06" db="EMBL/GenBank/DDBJ databases">
        <authorList>
            <person name="Kim H.J."/>
            <person name="Triplett B.A."/>
        </authorList>
    </citation>
    <scope>NUCLEOTIDE SEQUENCE [LARGE SCALE GENOMIC DNA]</scope>
    <source>
        <strain evidence="2 3">DSM 44715</strain>
    </source>
</reference>